<feature type="binding site" description="axial binding residue" evidence="8">
    <location>
        <position position="300"/>
    </location>
    <ligand>
        <name>heme</name>
        <dbReference type="ChEBI" id="CHEBI:30413"/>
    </ligand>
    <ligandPart>
        <name>Fe</name>
        <dbReference type="ChEBI" id="CHEBI:18248"/>
    </ligandPart>
</feature>
<dbReference type="InterPro" id="IPR002401">
    <property type="entry name" value="Cyt_P450_E_grp-I"/>
</dbReference>
<evidence type="ECO:0000313" key="11">
    <source>
        <dbReference type="WBParaSite" id="ACRNAN_scaffold1043.g32684.t1"/>
    </source>
</evidence>
<name>A0A914CFV2_9BILA</name>
<dbReference type="AlphaFoldDB" id="A0A914CFV2"/>
<dbReference type="PANTHER" id="PTHR24292">
    <property type="entry name" value="CYTOCHROME P450"/>
    <property type="match status" value="1"/>
</dbReference>
<evidence type="ECO:0000256" key="9">
    <source>
        <dbReference type="RuleBase" id="RU000461"/>
    </source>
</evidence>
<accession>A0A914CFV2</accession>
<evidence type="ECO:0000256" key="4">
    <source>
        <dbReference type="ARBA" id="ARBA00022723"/>
    </source>
</evidence>
<evidence type="ECO:0000313" key="10">
    <source>
        <dbReference type="Proteomes" id="UP000887540"/>
    </source>
</evidence>
<keyword evidence="3 8" id="KW-0349">Heme</keyword>
<dbReference type="PANTHER" id="PTHR24292:SF102">
    <property type="entry name" value="CYTOCHROME P450 FAMILY-RELATED"/>
    <property type="match status" value="1"/>
</dbReference>
<protein>
    <submittedName>
        <fullName evidence="11">Cytochrome P450</fullName>
    </submittedName>
</protein>
<keyword evidence="10" id="KW-1185">Reference proteome</keyword>
<dbReference type="Proteomes" id="UP000887540">
    <property type="component" value="Unplaced"/>
</dbReference>
<sequence length="352" mass="40990">MREFMQNIEKDFEKSPIVDFKWHAIEMGLAIIQRCAFGKHEPLGENQYLKTVFKVFDFEEVCGSWLDSFFAATHDFVKFTHYLYIGTFLTNSTLDERDKERIEGKNINRQPDFLDYLRDSEVDPAEIMDKQKSTLDTKVQKNLTREELQAQCIMFLIAGSDTTANATQYCLYELAKHPEEQEKVFEEIELNINGEEEITYTTMQSMRQLDWFIKETLRHHPLVQTTNGIARRAMENTTIGNGIRVDKNVCVAPNILSIHFDKTLWGEDADEFHPDRFSPEESEGRHPMAWLPFGAGPRICVGMRFAMQEVKMALIYVLMKYKLEMAPEFQLNSFGLVIIKPDSLKLQLVERK</sequence>
<evidence type="ECO:0000256" key="1">
    <source>
        <dbReference type="ARBA" id="ARBA00001971"/>
    </source>
</evidence>
<dbReference type="InterPro" id="IPR001128">
    <property type="entry name" value="Cyt_P450"/>
</dbReference>
<organism evidence="10 11">
    <name type="scientific">Acrobeloides nanus</name>
    <dbReference type="NCBI Taxonomy" id="290746"/>
    <lineage>
        <taxon>Eukaryota</taxon>
        <taxon>Metazoa</taxon>
        <taxon>Ecdysozoa</taxon>
        <taxon>Nematoda</taxon>
        <taxon>Chromadorea</taxon>
        <taxon>Rhabditida</taxon>
        <taxon>Tylenchina</taxon>
        <taxon>Cephalobomorpha</taxon>
        <taxon>Cephaloboidea</taxon>
        <taxon>Cephalobidae</taxon>
        <taxon>Acrobeloides</taxon>
    </lineage>
</organism>
<dbReference type="PRINTS" id="PR00385">
    <property type="entry name" value="P450"/>
</dbReference>
<dbReference type="InterPro" id="IPR036396">
    <property type="entry name" value="Cyt_P450_sf"/>
</dbReference>
<evidence type="ECO:0000256" key="8">
    <source>
        <dbReference type="PIRSR" id="PIRSR602401-1"/>
    </source>
</evidence>
<dbReference type="SUPFAM" id="SSF48264">
    <property type="entry name" value="Cytochrome P450"/>
    <property type="match status" value="1"/>
</dbReference>
<dbReference type="Pfam" id="PF00067">
    <property type="entry name" value="p450"/>
    <property type="match status" value="1"/>
</dbReference>
<dbReference type="GO" id="GO:0005506">
    <property type="term" value="F:iron ion binding"/>
    <property type="evidence" value="ECO:0007669"/>
    <property type="project" value="InterPro"/>
</dbReference>
<proteinExistence type="inferred from homology"/>
<dbReference type="GO" id="GO:0020037">
    <property type="term" value="F:heme binding"/>
    <property type="evidence" value="ECO:0007669"/>
    <property type="project" value="InterPro"/>
</dbReference>
<evidence type="ECO:0000256" key="5">
    <source>
        <dbReference type="ARBA" id="ARBA00023002"/>
    </source>
</evidence>
<comment type="cofactor">
    <cofactor evidence="1 8">
        <name>heme</name>
        <dbReference type="ChEBI" id="CHEBI:30413"/>
    </cofactor>
</comment>
<dbReference type="InterPro" id="IPR017972">
    <property type="entry name" value="Cyt_P450_CS"/>
</dbReference>
<keyword evidence="6 8" id="KW-0408">Iron</keyword>
<dbReference type="PRINTS" id="PR00463">
    <property type="entry name" value="EP450I"/>
</dbReference>
<evidence type="ECO:0000256" key="3">
    <source>
        <dbReference type="ARBA" id="ARBA00022617"/>
    </source>
</evidence>
<evidence type="ECO:0000256" key="2">
    <source>
        <dbReference type="ARBA" id="ARBA00010617"/>
    </source>
</evidence>
<reference evidence="11" key="1">
    <citation type="submission" date="2022-11" db="UniProtKB">
        <authorList>
            <consortium name="WormBaseParasite"/>
        </authorList>
    </citation>
    <scope>IDENTIFICATION</scope>
</reference>
<comment type="similarity">
    <text evidence="2 9">Belongs to the cytochrome P450 family.</text>
</comment>
<evidence type="ECO:0000256" key="6">
    <source>
        <dbReference type="ARBA" id="ARBA00023004"/>
    </source>
</evidence>
<dbReference type="Gene3D" id="1.10.630.10">
    <property type="entry name" value="Cytochrome P450"/>
    <property type="match status" value="1"/>
</dbReference>
<dbReference type="GO" id="GO:0016705">
    <property type="term" value="F:oxidoreductase activity, acting on paired donors, with incorporation or reduction of molecular oxygen"/>
    <property type="evidence" value="ECO:0007669"/>
    <property type="project" value="InterPro"/>
</dbReference>
<evidence type="ECO:0000256" key="7">
    <source>
        <dbReference type="ARBA" id="ARBA00023033"/>
    </source>
</evidence>
<dbReference type="WBParaSite" id="ACRNAN_scaffold1043.g32684.t1">
    <property type="protein sequence ID" value="ACRNAN_scaffold1043.g32684.t1"/>
    <property type="gene ID" value="ACRNAN_scaffold1043.g32684"/>
</dbReference>
<dbReference type="InterPro" id="IPR050476">
    <property type="entry name" value="Insect_CytP450_Detox"/>
</dbReference>
<keyword evidence="4 8" id="KW-0479">Metal-binding</keyword>
<dbReference type="PROSITE" id="PS00086">
    <property type="entry name" value="CYTOCHROME_P450"/>
    <property type="match status" value="1"/>
</dbReference>
<keyword evidence="7 9" id="KW-0503">Monooxygenase</keyword>
<dbReference type="GO" id="GO:0004497">
    <property type="term" value="F:monooxygenase activity"/>
    <property type="evidence" value="ECO:0007669"/>
    <property type="project" value="UniProtKB-KW"/>
</dbReference>
<keyword evidence="5 9" id="KW-0560">Oxidoreductase</keyword>